<name>A0A916XHF1_9HYPH</name>
<dbReference type="Proteomes" id="UP000637002">
    <property type="component" value="Unassembled WGS sequence"/>
</dbReference>
<proteinExistence type="predicted"/>
<dbReference type="RefSeq" id="WP_188610480.1">
    <property type="nucleotide sequence ID" value="NZ_BMGG01000006.1"/>
</dbReference>
<evidence type="ECO:0000313" key="2">
    <source>
        <dbReference type="Proteomes" id="UP000637002"/>
    </source>
</evidence>
<dbReference type="EMBL" id="BMGG01000006">
    <property type="protein sequence ID" value="GGC73702.1"/>
    <property type="molecule type" value="Genomic_DNA"/>
</dbReference>
<comment type="caution">
    <text evidence="1">The sequence shown here is derived from an EMBL/GenBank/DDBJ whole genome shotgun (WGS) entry which is preliminary data.</text>
</comment>
<evidence type="ECO:0008006" key="3">
    <source>
        <dbReference type="Google" id="ProtNLM"/>
    </source>
</evidence>
<organism evidence="1 2">
    <name type="scientific">Chelatococcus reniformis</name>
    <dbReference type="NCBI Taxonomy" id="1494448"/>
    <lineage>
        <taxon>Bacteria</taxon>
        <taxon>Pseudomonadati</taxon>
        <taxon>Pseudomonadota</taxon>
        <taxon>Alphaproteobacteria</taxon>
        <taxon>Hyphomicrobiales</taxon>
        <taxon>Chelatococcaceae</taxon>
        <taxon>Chelatococcus</taxon>
    </lineage>
</organism>
<reference evidence="1" key="2">
    <citation type="submission" date="2020-09" db="EMBL/GenBank/DDBJ databases">
        <authorList>
            <person name="Sun Q."/>
            <person name="Zhou Y."/>
        </authorList>
    </citation>
    <scope>NUCLEOTIDE SEQUENCE</scope>
    <source>
        <strain evidence="1">CGMCC 1.12919</strain>
    </source>
</reference>
<reference evidence="1" key="1">
    <citation type="journal article" date="2014" name="Int. J. Syst. Evol. Microbiol.">
        <title>Complete genome sequence of Corynebacterium casei LMG S-19264T (=DSM 44701T), isolated from a smear-ripened cheese.</title>
        <authorList>
            <consortium name="US DOE Joint Genome Institute (JGI-PGF)"/>
            <person name="Walter F."/>
            <person name="Albersmeier A."/>
            <person name="Kalinowski J."/>
            <person name="Ruckert C."/>
        </authorList>
    </citation>
    <scope>NUCLEOTIDE SEQUENCE</scope>
    <source>
        <strain evidence="1">CGMCC 1.12919</strain>
    </source>
</reference>
<accession>A0A916XHF1</accession>
<sequence length="194" mass="19765">MRIRLSDIVLATVAGLVLGAIVHVVVVLRVPSLAQKDAFSRFALAGRNGHAELVAAAVPAGKAAPALPDADPAAATAVCAFDLTAGPVHVTAPASGLLETLSLHARGGGVFYGLTDRASLRGQIDLAIMTQAQLDEAQADEDEETAGGEIRVVSPSTKGLLVVRAVAARPSLLRQAQAAVSSVTCTREDGSEAE</sequence>
<evidence type="ECO:0000313" key="1">
    <source>
        <dbReference type="EMBL" id="GGC73702.1"/>
    </source>
</evidence>
<keyword evidence="2" id="KW-1185">Reference proteome</keyword>
<dbReference type="AlphaFoldDB" id="A0A916XHF1"/>
<gene>
    <name evidence="1" type="ORF">GCM10010994_35100</name>
</gene>
<protein>
    <recommendedName>
        <fullName evidence="3">DUF1254 domain-containing protein</fullName>
    </recommendedName>
</protein>